<dbReference type="PANTHER" id="PTHR12585:SF69">
    <property type="entry name" value="FI11703P"/>
    <property type="match status" value="1"/>
</dbReference>
<reference evidence="7" key="1">
    <citation type="journal article" date="2019" name="Plant J.">
        <title>Chlorella vulgaris genome assembly and annotation reveals the molecular basis for metabolic acclimation to high light conditions.</title>
        <authorList>
            <person name="Cecchin M."/>
            <person name="Marcolungo L."/>
            <person name="Rossato M."/>
            <person name="Girolomoni L."/>
            <person name="Cosentino E."/>
            <person name="Cuine S."/>
            <person name="Li-Beisson Y."/>
            <person name="Delledonne M."/>
            <person name="Ballottari M."/>
        </authorList>
    </citation>
    <scope>NUCLEOTIDE SEQUENCE</scope>
    <source>
        <strain evidence="7">211/11P</strain>
    </source>
</reference>
<dbReference type="PANTHER" id="PTHR12585">
    <property type="entry name" value="SCC1 / RAD21 FAMILY MEMBER"/>
    <property type="match status" value="1"/>
</dbReference>
<comment type="subcellular location">
    <subcellularLocation>
        <location evidence="1">Nucleus</location>
    </subcellularLocation>
</comment>
<gene>
    <name evidence="7" type="ORF">D9Q98_005769</name>
</gene>
<evidence type="ECO:0000259" key="6">
    <source>
        <dbReference type="Pfam" id="PF04825"/>
    </source>
</evidence>
<feature type="compositionally biased region" description="Low complexity" evidence="4">
    <location>
        <begin position="406"/>
        <end position="417"/>
    </location>
</feature>
<feature type="compositionally biased region" description="Basic residues" evidence="4">
    <location>
        <begin position="349"/>
        <end position="358"/>
    </location>
</feature>
<dbReference type="GO" id="GO:0005634">
    <property type="term" value="C:nucleus"/>
    <property type="evidence" value="ECO:0007669"/>
    <property type="project" value="UniProtKB-SubCell"/>
</dbReference>
<feature type="compositionally biased region" description="Gly residues" evidence="4">
    <location>
        <begin position="447"/>
        <end position="456"/>
    </location>
</feature>
<organism evidence="7 8">
    <name type="scientific">Chlorella vulgaris</name>
    <name type="common">Green alga</name>
    <dbReference type="NCBI Taxonomy" id="3077"/>
    <lineage>
        <taxon>Eukaryota</taxon>
        <taxon>Viridiplantae</taxon>
        <taxon>Chlorophyta</taxon>
        <taxon>core chlorophytes</taxon>
        <taxon>Trebouxiophyceae</taxon>
        <taxon>Chlorellales</taxon>
        <taxon>Chlorellaceae</taxon>
        <taxon>Chlorella clade</taxon>
        <taxon>Chlorella</taxon>
    </lineage>
</organism>
<evidence type="ECO:0000313" key="7">
    <source>
        <dbReference type="EMBL" id="KAI3429684.1"/>
    </source>
</evidence>
<dbReference type="GO" id="GO:0007062">
    <property type="term" value="P:sister chromatid cohesion"/>
    <property type="evidence" value="ECO:0007669"/>
    <property type="project" value="InterPro"/>
</dbReference>
<dbReference type="GO" id="GO:1990414">
    <property type="term" value="P:replication-born double-strand break repair via sister chromatid exchange"/>
    <property type="evidence" value="ECO:0007669"/>
    <property type="project" value="TreeGrafter"/>
</dbReference>
<feature type="region of interest" description="Disordered" evidence="4">
    <location>
        <begin position="433"/>
        <end position="460"/>
    </location>
</feature>
<feature type="compositionally biased region" description="Gly residues" evidence="4">
    <location>
        <begin position="637"/>
        <end position="647"/>
    </location>
</feature>
<evidence type="ECO:0000256" key="1">
    <source>
        <dbReference type="ARBA" id="ARBA00004123"/>
    </source>
</evidence>
<proteinExistence type="inferred from homology"/>
<sequence length="822" mass="84586">MFWSHDLLGKKTALGAVWIAAHGKKLNKGRIMQVDVTEACKKVMDPEVPQALRLQAILVGGIVIVHARQQVYLLEDAQEALRKLRGLDGKAEAAGAAARLTLGEGKAVVREEAITLPLGADLGHYAHLGDLFPFALGGPELSEGGASGRSQQLGEGLFVMPSLPDGLSQGTAPGAGGALNNNRRRRAKGGRLSADAAAAAAAGGEVQSGGTAAGPGYLLAAGRQGGGAEAEEVEMNLEGLPRHDLELMDGPEMLPVPDVDVLFGMGEVWGGAGGAASGMEGADGGLGPPPLDDLMPVPEPFELHGGDLAQPAGSAGAARPAPSQATATSSERSRGSRGSAGAAAAGQAGRRRRGNGGVRRRRAIVDDFDTLQIRARDYREWMNDRSDLLVLRPRRPAPPPPGGSGAAKSGLLGAPPAWLPPGLQELYSRTSTLPKPQAGARSKKGKGGAAAAGEGEGVGKDRERYLKEQAAVPLPQDDGGFFGRAFDGVDGLEMGAGQFGYGMEEDGLLPEAARGKGGAGGSGGGGNPFQRSMWQQEQERGEGSRLGSDGEVDVETERLRAALNGTAGSEPYYLQQQGLTPASADQARPGSATGTGRGGRGKRGSGLLRRDSEGSLSERSSEGRRPGGGRRLSDLLEGGGGLGGGEDLGALLPAVGEDEPFLEGRKGVQEEEEGEEEEEEQGRRKRRTTADGLSAGGGTGTGTYGTLSQFELLEASGPTQAQHGGSGGALHGDGLQRQTVAFIGVMRGRFDAAESQLAAEGGGGDSEPGPCQLSFFGLAARLSRMDAAKLFYQTLQARSHGFLAAAQQEPYGDILLSRGRFL</sequence>
<dbReference type="EMBL" id="SIDB01000008">
    <property type="protein sequence ID" value="KAI3429684.1"/>
    <property type="molecule type" value="Genomic_DNA"/>
</dbReference>
<protein>
    <submittedName>
        <fullName evidence="7">Uncharacterized protein</fullName>
    </submittedName>
</protein>
<dbReference type="Pfam" id="PF04825">
    <property type="entry name" value="Rad21_Rec8_N"/>
    <property type="match status" value="1"/>
</dbReference>
<feature type="domain" description="Rad21/Rec8-like protein N-terminal" evidence="6">
    <location>
        <begin position="1"/>
        <end position="86"/>
    </location>
</feature>
<accession>A0A9D4YWF7</accession>
<comment type="similarity">
    <text evidence="2">Belongs to the rad21 family.</text>
</comment>
<name>A0A9D4YWF7_CHLVU</name>
<feature type="compositionally biased region" description="Gly residues" evidence="4">
    <location>
        <begin position="694"/>
        <end position="703"/>
    </location>
</feature>
<feature type="region of interest" description="Disordered" evidence="4">
    <location>
        <begin position="510"/>
        <end position="553"/>
    </location>
</feature>
<keyword evidence="8" id="KW-1185">Reference proteome</keyword>
<dbReference type="AlphaFoldDB" id="A0A9D4YWF7"/>
<feature type="region of interest" description="Disordered" evidence="4">
    <location>
        <begin position="579"/>
        <end position="705"/>
    </location>
</feature>
<dbReference type="InterPro" id="IPR006909">
    <property type="entry name" value="Rad21/Rec8_C_eu"/>
</dbReference>
<feature type="compositionally biased region" description="Acidic residues" evidence="4">
    <location>
        <begin position="670"/>
        <end position="680"/>
    </location>
</feature>
<evidence type="ECO:0000259" key="5">
    <source>
        <dbReference type="Pfam" id="PF04824"/>
    </source>
</evidence>
<dbReference type="InterPro" id="IPR039781">
    <property type="entry name" value="Rad21/Rec8-like"/>
</dbReference>
<feature type="compositionally biased region" description="Low complexity" evidence="4">
    <location>
        <begin position="309"/>
        <end position="348"/>
    </location>
</feature>
<feature type="region of interest" description="Disordered" evidence="4">
    <location>
        <begin position="274"/>
        <end position="358"/>
    </location>
</feature>
<dbReference type="OrthoDB" id="515921at2759"/>
<evidence type="ECO:0000256" key="3">
    <source>
        <dbReference type="ARBA" id="ARBA00023242"/>
    </source>
</evidence>
<keyword evidence="3" id="KW-0539">Nucleus</keyword>
<dbReference type="InterPro" id="IPR036390">
    <property type="entry name" value="WH_DNA-bd_sf"/>
</dbReference>
<evidence type="ECO:0000313" key="8">
    <source>
        <dbReference type="Proteomes" id="UP001055712"/>
    </source>
</evidence>
<reference evidence="7" key="2">
    <citation type="submission" date="2020-11" db="EMBL/GenBank/DDBJ databases">
        <authorList>
            <person name="Cecchin M."/>
            <person name="Marcolungo L."/>
            <person name="Rossato M."/>
            <person name="Girolomoni L."/>
            <person name="Cosentino E."/>
            <person name="Cuine S."/>
            <person name="Li-Beisson Y."/>
            <person name="Delledonne M."/>
            <person name="Ballottari M."/>
        </authorList>
    </citation>
    <scope>NUCLEOTIDE SEQUENCE</scope>
    <source>
        <strain evidence="7">211/11P</strain>
        <tissue evidence="7">Whole cell</tissue>
    </source>
</reference>
<feature type="region of interest" description="Disordered" evidence="4">
    <location>
        <begin position="391"/>
        <end position="417"/>
    </location>
</feature>
<evidence type="ECO:0000256" key="4">
    <source>
        <dbReference type="SAM" id="MobiDB-lite"/>
    </source>
</evidence>
<comment type="caution">
    <text evidence="7">The sequence shown here is derived from an EMBL/GenBank/DDBJ whole genome shotgun (WGS) entry which is preliminary data.</text>
</comment>
<dbReference type="InterPro" id="IPR006910">
    <property type="entry name" value="Rad21_Rec8_N"/>
</dbReference>
<feature type="compositionally biased region" description="Gly residues" evidence="4">
    <location>
        <begin position="274"/>
        <end position="286"/>
    </location>
</feature>
<feature type="domain" description="Rad21/Rec8-like protein C-terminal eukaryotic" evidence="5">
    <location>
        <begin position="777"/>
        <end position="820"/>
    </location>
</feature>
<evidence type="ECO:0000256" key="2">
    <source>
        <dbReference type="ARBA" id="ARBA00009870"/>
    </source>
</evidence>
<dbReference type="Proteomes" id="UP001055712">
    <property type="component" value="Unassembled WGS sequence"/>
</dbReference>
<feature type="compositionally biased region" description="Gly residues" evidence="4">
    <location>
        <begin position="515"/>
        <end position="527"/>
    </location>
</feature>
<dbReference type="Pfam" id="PF04824">
    <property type="entry name" value="Rad21_Rec8"/>
    <property type="match status" value="1"/>
</dbReference>
<dbReference type="GO" id="GO:0008278">
    <property type="term" value="C:cohesin complex"/>
    <property type="evidence" value="ECO:0007669"/>
    <property type="project" value="InterPro"/>
</dbReference>
<feature type="region of interest" description="Disordered" evidence="4">
    <location>
        <begin position="168"/>
        <end position="191"/>
    </location>
</feature>
<dbReference type="SUPFAM" id="SSF46785">
    <property type="entry name" value="Winged helix' DNA-binding domain"/>
    <property type="match status" value="1"/>
</dbReference>
<dbReference type="GO" id="GO:0003682">
    <property type="term" value="F:chromatin binding"/>
    <property type="evidence" value="ECO:0007669"/>
    <property type="project" value="TreeGrafter"/>
</dbReference>